<feature type="domain" description="Response regulatory" evidence="2">
    <location>
        <begin position="14"/>
        <end position="130"/>
    </location>
</feature>
<gene>
    <name evidence="3" type="ORF">A6A05_02400</name>
</gene>
<dbReference type="EMBL" id="LWQU01000141">
    <property type="protein sequence ID" value="OAN50080.1"/>
    <property type="molecule type" value="Genomic_DNA"/>
</dbReference>
<dbReference type="PANTHER" id="PTHR43228">
    <property type="entry name" value="TWO-COMPONENT RESPONSE REGULATOR"/>
    <property type="match status" value="1"/>
</dbReference>
<dbReference type="Pfam" id="PF00072">
    <property type="entry name" value="Response_reg"/>
    <property type="match status" value="1"/>
</dbReference>
<evidence type="ECO:0000259" key="2">
    <source>
        <dbReference type="PROSITE" id="PS50110"/>
    </source>
</evidence>
<dbReference type="SUPFAM" id="SSF52172">
    <property type="entry name" value="CheY-like"/>
    <property type="match status" value="1"/>
</dbReference>
<name>A0A178MMT2_9PROT</name>
<keyword evidence="4" id="KW-1185">Reference proteome</keyword>
<dbReference type="Gene3D" id="3.40.50.2300">
    <property type="match status" value="1"/>
</dbReference>
<dbReference type="SMART" id="SM00448">
    <property type="entry name" value="REC"/>
    <property type="match status" value="1"/>
</dbReference>
<accession>A0A178MMT2</accession>
<dbReference type="AlphaFoldDB" id="A0A178MMT2"/>
<evidence type="ECO:0000313" key="3">
    <source>
        <dbReference type="EMBL" id="OAN50080.1"/>
    </source>
</evidence>
<dbReference type="GO" id="GO:0000160">
    <property type="term" value="P:phosphorelay signal transduction system"/>
    <property type="evidence" value="ECO:0007669"/>
    <property type="project" value="InterPro"/>
</dbReference>
<dbReference type="InterPro" id="IPR001789">
    <property type="entry name" value="Sig_transdc_resp-reg_receiver"/>
</dbReference>
<feature type="modified residue" description="4-aspartylphosphate" evidence="1">
    <location>
        <position position="65"/>
    </location>
</feature>
<proteinExistence type="predicted"/>
<evidence type="ECO:0000313" key="4">
    <source>
        <dbReference type="Proteomes" id="UP000078543"/>
    </source>
</evidence>
<dbReference type="InterPro" id="IPR052048">
    <property type="entry name" value="ST_Response_Regulator"/>
</dbReference>
<comment type="caution">
    <text evidence="3">The sequence shown here is derived from an EMBL/GenBank/DDBJ whole genome shotgun (WGS) entry which is preliminary data.</text>
</comment>
<dbReference type="InterPro" id="IPR011006">
    <property type="entry name" value="CheY-like_superfamily"/>
</dbReference>
<sequence>MSENELLDWVADKSIIVVEDENSSRMVLAGLLRSIGATKVRTATNGEDALRLIETKGVPDIIFCDWMMPGMDGLTLLSVVKPRHPDVRFVMVTSKKEPDDVRTAAALKVDGYIVKPFARATLMDSLSRLRAKDM</sequence>
<dbReference type="STRING" id="1437059.A6A05_02400"/>
<dbReference type="PANTHER" id="PTHR43228:SF1">
    <property type="entry name" value="TWO-COMPONENT RESPONSE REGULATOR ARR22"/>
    <property type="match status" value="1"/>
</dbReference>
<organism evidence="3 4">
    <name type="scientific">Magnetospirillum moscoviense</name>
    <dbReference type="NCBI Taxonomy" id="1437059"/>
    <lineage>
        <taxon>Bacteria</taxon>
        <taxon>Pseudomonadati</taxon>
        <taxon>Pseudomonadota</taxon>
        <taxon>Alphaproteobacteria</taxon>
        <taxon>Rhodospirillales</taxon>
        <taxon>Rhodospirillaceae</taxon>
        <taxon>Magnetospirillum</taxon>
    </lineage>
</organism>
<dbReference type="PROSITE" id="PS50110">
    <property type="entry name" value="RESPONSE_REGULATORY"/>
    <property type="match status" value="1"/>
</dbReference>
<dbReference type="RefSeq" id="WP_068500890.1">
    <property type="nucleotide sequence ID" value="NZ_LWQU01000141.1"/>
</dbReference>
<dbReference type="Proteomes" id="UP000078543">
    <property type="component" value="Unassembled WGS sequence"/>
</dbReference>
<reference evidence="3 4" key="1">
    <citation type="submission" date="2016-04" db="EMBL/GenBank/DDBJ databases">
        <title>Draft genome sequence of freshwater magnetotactic bacteria Magnetospirillum marisnigri SP-1 and Magnetospirillum moscoviense BB-1.</title>
        <authorList>
            <person name="Koziaeva V."/>
            <person name="Dziuba M.V."/>
            <person name="Ivanov T.M."/>
            <person name="Kuznetsov B."/>
            <person name="Grouzdev D.S."/>
        </authorList>
    </citation>
    <scope>NUCLEOTIDE SEQUENCE [LARGE SCALE GENOMIC DNA]</scope>
    <source>
        <strain evidence="3 4">BB-1</strain>
    </source>
</reference>
<dbReference type="OrthoDB" id="1682174at2"/>
<keyword evidence="1" id="KW-0597">Phosphoprotein</keyword>
<protein>
    <recommendedName>
        <fullName evidence="2">Response regulatory domain-containing protein</fullName>
    </recommendedName>
</protein>
<evidence type="ECO:0000256" key="1">
    <source>
        <dbReference type="PROSITE-ProRule" id="PRU00169"/>
    </source>
</evidence>